<feature type="transmembrane region" description="Helical" evidence="8">
    <location>
        <begin position="277"/>
        <end position="302"/>
    </location>
</feature>
<keyword evidence="7 8" id="KW-0472">Membrane</keyword>
<proteinExistence type="predicted"/>
<dbReference type="PANTHER" id="PTHR33908:SF3">
    <property type="entry name" value="UNDECAPRENYL PHOSPHATE-ALPHA-4-AMINO-4-DEOXY-L-ARABINOSE ARABINOSYL TRANSFERASE"/>
    <property type="match status" value="1"/>
</dbReference>
<evidence type="ECO:0000256" key="3">
    <source>
        <dbReference type="ARBA" id="ARBA00022676"/>
    </source>
</evidence>
<feature type="transmembrane region" description="Helical" evidence="8">
    <location>
        <begin position="120"/>
        <end position="136"/>
    </location>
</feature>
<feature type="transmembrane region" description="Helical" evidence="8">
    <location>
        <begin position="447"/>
        <end position="466"/>
    </location>
</feature>
<keyword evidence="3" id="KW-0328">Glycosyltransferase</keyword>
<evidence type="ECO:0000256" key="6">
    <source>
        <dbReference type="ARBA" id="ARBA00022989"/>
    </source>
</evidence>
<feature type="transmembrane region" description="Helical" evidence="8">
    <location>
        <begin position="71"/>
        <end position="90"/>
    </location>
</feature>
<dbReference type="GO" id="GO:0009103">
    <property type="term" value="P:lipopolysaccharide biosynthetic process"/>
    <property type="evidence" value="ECO:0007669"/>
    <property type="project" value="UniProtKB-ARBA"/>
</dbReference>
<feature type="domain" description="Glycosyltransferase RgtA/B/C/D-like" evidence="9">
    <location>
        <begin position="68"/>
        <end position="164"/>
    </location>
</feature>
<feature type="transmembrane region" description="Helical" evidence="8">
    <location>
        <begin position="473"/>
        <end position="494"/>
    </location>
</feature>
<dbReference type="STRING" id="1841610.A6X21_00335"/>
<feature type="transmembrane region" description="Helical" evidence="8">
    <location>
        <begin position="197"/>
        <end position="220"/>
    </location>
</feature>
<gene>
    <name evidence="10" type="ORF">A6X21_00335</name>
</gene>
<feature type="transmembrane region" description="Helical" evidence="8">
    <location>
        <begin position="385"/>
        <end position="401"/>
    </location>
</feature>
<keyword evidence="6 8" id="KW-1133">Transmembrane helix</keyword>
<dbReference type="Pfam" id="PF13231">
    <property type="entry name" value="PMT_2"/>
    <property type="match status" value="1"/>
</dbReference>
<dbReference type="AlphaFoldDB" id="A0A1C3EAU5"/>
<reference evidence="10 11" key="1">
    <citation type="submission" date="2016-05" db="EMBL/GenBank/DDBJ databases">
        <title>Genomic and physiological characterization of Planctopirus sp. isolated from fresh water lake.</title>
        <authorList>
            <person name="Subhash Y."/>
            <person name="Ramana C."/>
        </authorList>
    </citation>
    <scope>NUCLEOTIDE SEQUENCE [LARGE SCALE GENOMIC DNA]</scope>
    <source>
        <strain evidence="10 11">JC280</strain>
    </source>
</reference>
<accession>A0A1C3EAU5</accession>
<comment type="subcellular location">
    <subcellularLocation>
        <location evidence="1">Cell membrane</location>
        <topology evidence="1">Multi-pass membrane protein</topology>
    </subcellularLocation>
</comment>
<evidence type="ECO:0000259" key="9">
    <source>
        <dbReference type="Pfam" id="PF13231"/>
    </source>
</evidence>
<keyword evidence="4" id="KW-0808">Transferase</keyword>
<evidence type="ECO:0000256" key="1">
    <source>
        <dbReference type="ARBA" id="ARBA00004651"/>
    </source>
</evidence>
<dbReference type="InterPro" id="IPR050297">
    <property type="entry name" value="LipidA_mod_glycosyltrf_83"/>
</dbReference>
<dbReference type="GO" id="GO:0010041">
    <property type="term" value="P:response to iron(III) ion"/>
    <property type="evidence" value="ECO:0007669"/>
    <property type="project" value="TreeGrafter"/>
</dbReference>
<feature type="transmembrane region" description="Helical" evidence="8">
    <location>
        <begin position="143"/>
        <end position="161"/>
    </location>
</feature>
<evidence type="ECO:0000256" key="7">
    <source>
        <dbReference type="ARBA" id="ARBA00023136"/>
    </source>
</evidence>
<dbReference type="Proteomes" id="UP000094828">
    <property type="component" value="Unassembled WGS sequence"/>
</dbReference>
<name>A0A1C3EAU5_9PLAN</name>
<evidence type="ECO:0000256" key="4">
    <source>
        <dbReference type="ARBA" id="ARBA00022679"/>
    </source>
</evidence>
<feature type="transmembrane region" description="Helical" evidence="8">
    <location>
        <begin position="359"/>
        <end position="379"/>
    </location>
</feature>
<feature type="transmembrane region" description="Helical" evidence="8">
    <location>
        <begin position="322"/>
        <end position="347"/>
    </location>
</feature>
<keyword evidence="2" id="KW-1003">Cell membrane</keyword>
<evidence type="ECO:0000256" key="2">
    <source>
        <dbReference type="ARBA" id="ARBA00022475"/>
    </source>
</evidence>
<feature type="transmembrane region" description="Helical" evidence="8">
    <location>
        <begin position="97"/>
        <end position="114"/>
    </location>
</feature>
<evidence type="ECO:0000256" key="8">
    <source>
        <dbReference type="SAM" id="Phobius"/>
    </source>
</evidence>
<keyword evidence="5 8" id="KW-0812">Transmembrane</keyword>
<protein>
    <recommendedName>
        <fullName evidence="9">Glycosyltransferase RgtA/B/C/D-like domain-containing protein</fullName>
    </recommendedName>
</protein>
<feature type="transmembrane region" description="Helical" evidence="8">
    <location>
        <begin position="422"/>
        <end position="441"/>
    </location>
</feature>
<dbReference type="GO" id="GO:0005886">
    <property type="term" value="C:plasma membrane"/>
    <property type="evidence" value="ECO:0007669"/>
    <property type="project" value="UniProtKB-SubCell"/>
</dbReference>
<dbReference type="OrthoDB" id="9815691at2"/>
<dbReference type="EMBL" id="LYDR01000110">
    <property type="protein sequence ID" value="ODA30366.1"/>
    <property type="molecule type" value="Genomic_DNA"/>
</dbReference>
<organism evidence="10 11">
    <name type="scientific">Planctopirus hydrillae</name>
    <dbReference type="NCBI Taxonomy" id="1841610"/>
    <lineage>
        <taxon>Bacteria</taxon>
        <taxon>Pseudomonadati</taxon>
        <taxon>Planctomycetota</taxon>
        <taxon>Planctomycetia</taxon>
        <taxon>Planctomycetales</taxon>
        <taxon>Planctomycetaceae</taxon>
        <taxon>Planctopirus</taxon>
    </lineage>
</organism>
<evidence type="ECO:0000256" key="5">
    <source>
        <dbReference type="ARBA" id="ARBA00022692"/>
    </source>
</evidence>
<evidence type="ECO:0000313" key="10">
    <source>
        <dbReference type="EMBL" id="ODA30366.1"/>
    </source>
</evidence>
<dbReference type="GO" id="GO:0016763">
    <property type="term" value="F:pentosyltransferase activity"/>
    <property type="evidence" value="ECO:0007669"/>
    <property type="project" value="TreeGrafter"/>
</dbReference>
<evidence type="ECO:0000313" key="11">
    <source>
        <dbReference type="Proteomes" id="UP000094828"/>
    </source>
</evidence>
<sequence>MRNGFCLMMLTTRQRWGLLLAVGLVFFTGLGSPWLFDEDEPKNAECGREMYVRGDWLVPTFNEDLRTDKPILIYWLMLTSFHLFGVSELTARLHSSILSVGSVLLVWQLGKSLFRSETGLLAGLILGTSLMFAAVGRSVTPDATLIFCILLTMTAYVTAVARRHGGKFGQPDSDGNMVAQRLWGEYVPQSTWEFASIYASMGLAILAKGPIGFLLPMAIWGQFLLLQRYRDRTECGNSVIDARQHWLSRTFLMTWELYHPRAFWEALREMRVFQGTLITALVALPWYIAVGFATQGAWLAGFLGGHNVDRFMRPMENHSGPIIYYIPVIALGFFPWSIFLPAGIWQMTRQVRKPSNDRAAVTFVATWAMVWIGFFSLASTKLPNYVLPSYPALALLVANYLSEWMQEASHIRSLGFRNACRLLSVVGIVAIPALIYATSVYLPNEVWLASLGVIPLVGGVLAFSAAQKALRHRAVAICCASALLLSLGMMGVAAPRISRYQDSPQLAKLIRHEANGRPVRIATHNYSAPNVVFYAAQRIERLDSPKDITKFFHEAPEGYLITRADRMEDIVDALPQEITILHRMPRFLRRHDLIVLGNESKAASMTAAAQDLDRLRWQ</sequence>
<comment type="caution">
    <text evidence="10">The sequence shown here is derived from an EMBL/GenBank/DDBJ whole genome shotgun (WGS) entry which is preliminary data.</text>
</comment>
<keyword evidence="11" id="KW-1185">Reference proteome</keyword>
<dbReference type="InterPro" id="IPR038731">
    <property type="entry name" value="RgtA/B/C-like"/>
</dbReference>
<dbReference type="PANTHER" id="PTHR33908">
    <property type="entry name" value="MANNOSYLTRANSFERASE YKCB-RELATED"/>
    <property type="match status" value="1"/>
</dbReference>